<name>A0ABQ5C2I6_9ASTR</name>
<accession>A0ABQ5C2I6</accession>
<reference evidence="1" key="1">
    <citation type="journal article" date="2022" name="Int. J. Mol. Sci.">
        <title>Draft Genome of Tanacetum Coccineum: Genomic Comparison of Closely Related Tanacetum-Family Plants.</title>
        <authorList>
            <person name="Yamashiro T."/>
            <person name="Shiraishi A."/>
            <person name="Nakayama K."/>
            <person name="Satake H."/>
        </authorList>
    </citation>
    <scope>NUCLEOTIDE SEQUENCE</scope>
</reference>
<organism evidence="1 2">
    <name type="scientific">Tanacetum coccineum</name>
    <dbReference type="NCBI Taxonomy" id="301880"/>
    <lineage>
        <taxon>Eukaryota</taxon>
        <taxon>Viridiplantae</taxon>
        <taxon>Streptophyta</taxon>
        <taxon>Embryophyta</taxon>
        <taxon>Tracheophyta</taxon>
        <taxon>Spermatophyta</taxon>
        <taxon>Magnoliopsida</taxon>
        <taxon>eudicotyledons</taxon>
        <taxon>Gunneridae</taxon>
        <taxon>Pentapetalae</taxon>
        <taxon>asterids</taxon>
        <taxon>campanulids</taxon>
        <taxon>Asterales</taxon>
        <taxon>Asteraceae</taxon>
        <taxon>Asteroideae</taxon>
        <taxon>Anthemideae</taxon>
        <taxon>Anthemidinae</taxon>
        <taxon>Tanacetum</taxon>
    </lineage>
</organism>
<reference evidence="1" key="2">
    <citation type="submission" date="2022-01" db="EMBL/GenBank/DDBJ databases">
        <authorList>
            <person name="Yamashiro T."/>
            <person name="Shiraishi A."/>
            <person name="Satake H."/>
            <person name="Nakayama K."/>
        </authorList>
    </citation>
    <scope>NUCLEOTIDE SEQUENCE</scope>
</reference>
<dbReference type="Proteomes" id="UP001151760">
    <property type="component" value="Unassembled WGS sequence"/>
</dbReference>
<gene>
    <name evidence="1" type="ORF">Tco_0877990</name>
</gene>
<sequence>MDYCCYQGGNSPGLLYEGMMTFFTSSKKATSTDQGSKTLKICCFFYSRARKSDKSHVEDIQSKKTRRLYTILRSKRIHLREQKTEEQIDATIDEHHKFSDSVPIIENMLSTNDLNLLIVLERFNTSAGNSCQGGFSKLNLSDHRIDPHGSEVPWPSKALENGEGLPSWQSYSWGEIVEVREKVYPGFNQRWRVKGRGLPHSYTYWICMAVPPSEGLFKVALLDPSPILWFTWESLRTPGLTLCAIWKNLGYSEWSTLAGLKLARENLQSKVKEEDSITDIENAIFDLGVMDSLCFSFIDQRVFISMITEVIKLVVELFCDHPRFLISKFVCLKPVVLKSGNMVVYHLLWLGQGTRLLAEFLEKHTLRQPKIGVFTPFGTAFLSKMGKPIRERGGKNHGKQRNHPEGLPWFFSIHIVKIVPITLWQVPGALHNTQAGMRRLGKCPVKGAAVGKVVFLDQVGQSGIENIPGDGEERIHPKSSHSDSFPAYLSRASDTIYGNGGKGLYELHQFWHFPPSEFIGESFSITNFEGHGLVIMSKGHLFIVNVYKGPWPSARKKGLPRLGWSPRGSATTNQRPHIWQKKKDVPTFTGKILGDAGVGSRNRWVASSRIISGFGSQSWAGLKFFQNEKRGSKVDSLAPRSRRNRPRRLCIHSIFRKSIRLSKHWCKFEACVGEKHPRKLRLEMEIPKQISIKFEARKILSKSDLDTPGAGGILWNRGSLEENQEVEFDSQPSEVGAQQHRIRKNAGGRRVESRRFTLGNTWTCFVIDDFGLALDGF</sequence>
<proteinExistence type="predicted"/>
<comment type="caution">
    <text evidence="1">The sequence shown here is derived from an EMBL/GenBank/DDBJ whole genome shotgun (WGS) entry which is preliminary data.</text>
</comment>
<protein>
    <submittedName>
        <fullName evidence="1">Uncharacterized protein</fullName>
    </submittedName>
</protein>
<evidence type="ECO:0000313" key="2">
    <source>
        <dbReference type="Proteomes" id="UP001151760"/>
    </source>
</evidence>
<evidence type="ECO:0000313" key="1">
    <source>
        <dbReference type="EMBL" id="GJT19284.1"/>
    </source>
</evidence>
<dbReference type="EMBL" id="BQNB010013704">
    <property type="protein sequence ID" value="GJT19284.1"/>
    <property type="molecule type" value="Genomic_DNA"/>
</dbReference>
<keyword evidence="2" id="KW-1185">Reference proteome</keyword>